<accession>A0A2G8TJV5</accession>
<evidence type="ECO:0000313" key="3">
    <source>
        <dbReference type="EMBL" id="PIL46330.1"/>
    </source>
</evidence>
<dbReference type="Proteomes" id="UP000230390">
    <property type="component" value="Unassembled WGS sequence"/>
</dbReference>
<evidence type="ECO:0000313" key="4">
    <source>
        <dbReference type="Proteomes" id="UP000230390"/>
    </source>
</evidence>
<feature type="signal peptide" evidence="2">
    <location>
        <begin position="1"/>
        <end position="21"/>
    </location>
</feature>
<feature type="compositionally biased region" description="Basic residues" evidence="1">
    <location>
        <begin position="72"/>
        <end position="85"/>
    </location>
</feature>
<keyword evidence="4" id="KW-1185">Reference proteome</keyword>
<gene>
    <name evidence="3" type="ORF">CR105_04420</name>
</gene>
<keyword evidence="2" id="KW-0732">Signal</keyword>
<feature type="chain" id="PRO_5013721963" evidence="2">
    <location>
        <begin position="22"/>
        <end position="100"/>
    </location>
</feature>
<comment type="caution">
    <text evidence="3">The sequence shown here is derived from an EMBL/GenBank/DDBJ whole genome shotgun (WGS) entry which is preliminary data.</text>
</comment>
<organism evidence="3 4">
    <name type="scientific">Massilia eurypsychrophila</name>
    <dbReference type="NCBI Taxonomy" id="1485217"/>
    <lineage>
        <taxon>Bacteria</taxon>
        <taxon>Pseudomonadati</taxon>
        <taxon>Pseudomonadota</taxon>
        <taxon>Betaproteobacteria</taxon>
        <taxon>Burkholderiales</taxon>
        <taxon>Oxalobacteraceae</taxon>
        <taxon>Telluria group</taxon>
        <taxon>Massilia</taxon>
    </lineage>
</organism>
<feature type="region of interest" description="Disordered" evidence="1">
    <location>
        <begin position="46"/>
        <end position="100"/>
    </location>
</feature>
<dbReference type="RefSeq" id="WP_099787220.1">
    <property type="nucleotide sequence ID" value="NZ_JBHLYV010000001.1"/>
</dbReference>
<evidence type="ECO:0000256" key="2">
    <source>
        <dbReference type="SAM" id="SignalP"/>
    </source>
</evidence>
<dbReference type="AlphaFoldDB" id="A0A2G8TJV5"/>
<dbReference type="EMBL" id="PDOC01000002">
    <property type="protein sequence ID" value="PIL46330.1"/>
    <property type="molecule type" value="Genomic_DNA"/>
</dbReference>
<feature type="compositionally biased region" description="Polar residues" evidence="1">
    <location>
        <begin position="51"/>
        <end position="63"/>
    </location>
</feature>
<evidence type="ECO:0000256" key="1">
    <source>
        <dbReference type="SAM" id="MobiDB-lite"/>
    </source>
</evidence>
<name>A0A2G8TJV5_9BURK</name>
<protein>
    <submittedName>
        <fullName evidence="3">Uncharacterized protein</fullName>
    </submittedName>
</protein>
<reference evidence="3 4" key="1">
    <citation type="submission" date="2017-10" db="EMBL/GenBank/DDBJ databases">
        <title>Massilia psychrophilum sp. nov., a novel purple-pigmented bacterium isolated from Tianshan glacier, Xinjiang Municipality, China.</title>
        <authorList>
            <person name="Wang H."/>
        </authorList>
    </citation>
    <scope>NUCLEOTIDE SEQUENCE [LARGE SCALE GENOMIC DNA]</scope>
    <source>
        <strain evidence="3 4">JCM 30074</strain>
    </source>
</reference>
<proteinExistence type="predicted"/>
<sequence>MMKSTAWLLAAALSAAGAALAQTEPQSTVRETTDPARIADIERRAQELVSRGQSSSRTATNGEQAGGDKQRARSHKYKGKHKRAMKDKAASDQAGSTEGK</sequence>